<dbReference type="FunFam" id="3.30.56.70:FF:000001">
    <property type="entry name" value="tRNA (guanine(26)-N(2))-dimethyltransferase"/>
    <property type="match status" value="1"/>
</dbReference>
<comment type="catalytic activity">
    <reaction evidence="7">
        <text>guanosine(26) in tRNA + 2 S-adenosyl-L-methionine = N(2)-dimethylguanosine(26) in tRNA + 2 S-adenosyl-L-homocysteine + 2 H(+)</text>
        <dbReference type="Rhea" id="RHEA:43140"/>
        <dbReference type="Rhea" id="RHEA-COMP:10359"/>
        <dbReference type="Rhea" id="RHEA-COMP:10360"/>
        <dbReference type="ChEBI" id="CHEBI:15378"/>
        <dbReference type="ChEBI" id="CHEBI:57856"/>
        <dbReference type="ChEBI" id="CHEBI:59789"/>
        <dbReference type="ChEBI" id="CHEBI:74269"/>
        <dbReference type="ChEBI" id="CHEBI:74513"/>
        <dbReference type="EC" id="2.1.1.216"/>
    </reaction>
</comment>
<reference evidence="8 9" key="1">
    <citation type="journal article" date="2020" name="Nat. Food">
        <title>A phased Vanilla planifolia genome enables genetic improvement of flavour and production.</title>
        <authorList>
            <person name="Hasing T."/>
            <person name="Tang H."/>
            <person name="Brym M."/>
            <person name="Khazi F."/>
            <person name="Huang T."/>
            <person name="Chambers A.H."/>
        </authorList>
    </citation>
    <scope>NUCLEOTIDE SEQUENCE [LARGE SCALE GENOMIC DNA]</scope>
    <source>
        <tissue evidence="8">Leaf</tissue>
    </source>
</reference>
<organism evidence="8 9">
    <name type="scientific">Vanilla planifolia</name>
    <name type="common">Vanilla</name>
    <dbReference type="NCBI Taxonomy" id="51239"/>
    <lineage>
        <taxon>Eukaryota</taxon>
        <taxon>Viridiplantae</taxon>
        <taxon>Streptophyta</taxon>
        <taxon>Embryophyta</taxon>
        <taxon>Tracheophyta</taxon>
        <taxon>Spermatophyta</taxon>
        <taxon>Magnoliopsida</taxon>
        <taxon>Liliopsida</taxon>
        <taxon>Asparagales</taxon>
        <taxon>Orchidaceae</taxon>
        <taxon>Vanilloideae</taxon>
        <taxon>Vanilleae</taxon>
        <taxon>Vanilla</taxon>
    </lineage>
</organism>
<dbReference type="InterPro" id="IPR042296">
    <property type="entry name" value="tRNA_met_Trm1_C"/>
</dbReference>
<name>A0A835QP56_VANPL</name>
<protein>
    <recommendedName>
        <fullName evidence="7">tRNA (guanine(26)-N(2))-dimethyltransferase</fullName>
        <ecNumber evidence="7">2.1.1.216</ecNumber>
    </recommendedName>
</protein>
<evidence type="ECO:0000256" key="5">
    <source>
        <dbReference type="ARBA" id="ARBA00022694"/>
    </source>
</evidence>
<keyword evidence="5 7" id="KW-0819">tRNA processing</keyword>
<dbReference type="GO" id="GO:0002940">
    <property type="term" value="P:tRNA N2-guanine methylation"/>
    <property type="evidence" value="ECO:0007669"/>
    <property type="project" value="TreeGrafter"/>
</dbReference>
<dbReference type="InterPro" id="IPR029063">
    <property type="entry name" value="SAM-dependent_MTases_sf"/>
</dbReference>
<evidence type="ECO:0000313" key="8">
    <source>
        <dbReference type="EMBL" id="KAG0476991.1"/>
    </source>
</evidence>
<comment type="caution">
    <text evidence="8">The sequence shown here is derived from an EMBL/GenBank/DDBJ whole genome shotgun (WGS) entry which is preliminary data.</text>
</comment>
<keyword evidence="1 7" id="KW-0820">tRNA-binding</keyword>
<dbReference type="GO" id="GO:0005634">
    <property type="term" value="C:nucleus"/>
    <property type="evidence" value="ECO:0007669"/>
    <property type="project" value="TreeGrafter"/>
</dbReference>
<dbReference type="CDD" id="cd02440">
    <property type="entry name" value="AdoMet_MTases"/>
    <property type="match status" value="1"/>
</dbReference>
<comment type="similarity">
    <text evidence="7">Belongs to the class I-like SAM-binding methyltransferase superfamily. Trm1 family.</text>
</comment>
<dbReference type="PANTHER" id="PTHR10631">
    <property type="entry name" value="N 2 ,N 2 -DIMETHYLGUANOSINE TRNA METHYLTRANSFERASE"/>
    <property type="match status" value="1"/>
</dbReference>
<gene>
    <name evidence="8" type="ORF">HPP92_013832</name>
</gene>
<dbReference type="Pfam" id="PF02005">
    <property type="entry name" value="TRM"/>
    <property type="match status" value="1"/>
</dbReference>
<keyword evidence="3 7" id="KW-0808">Transferase</keyword>
<dbReference type="Proteomes" id="UP000636800">
    <property type="component" value="Chromosome 6"/>
</dbReference>
<dbReference type="GO" id="GO:0000049">
    <property type="term" value="F:tRNA binding"/>
    <property type="evidence" value="ECO:0007669"/>
    <property type="project" value="UniProtKB-UniRule"/>
</dbReference>
<evidence type="ECO:0000313" key="9">
    <source>
        <dbReference type="Proteomes" id="UP000636800"/>
    </source>
</evidence>
<dbReference type="FunFam" id="3.40.50.150:FF:000243">
    <property type="entry name" value="tRNA (guanine(26)-N(2))-dimethyltransferase"/>
    <property type="match status" value="1"/>
</dbReference>
<evidence type="ECO:0000256" key="7">
    <source>
        <dbReference type="PROSITE-ProRule" id="PRU00958"/>
    </source>
</evidence>
<dbReference type="EC" id="2.1.1.216" evidence="7"/>
<dbReference type="Gene3D" id="3.30.56.70">
    <property type="entry name" value="N2,N2-dimethylguanosine tRNA methyltransferase, C-terminal domain"/>
    <property type="match status" value="1"/>
</dbReference>
<dbReference type="PROSITE" id="PS51626">
    <property type="entry name" value="SAM_MT_TRM1"/>
    <property type="match status" value="1"/>
</dbReference>
<dbReference type="EMBL" id="JADCNL010000006">
    <property type="protein sequence ID" value="KAG0476991.1"/>
    <property type="molecule type" value="Genomic_DNA"/>
</dbReference>
<proteinExistence type="inferred from homology"/>
<dbReference type="PANTHER" id="PTHR10631:SF9">
    <property type="entry name" value="TRNA (GUANINE(26)-N(2))-DIMETHYLTRANSFERASE"/>
    <property type="match status" value="1"/>
</dbReference>
<keyword evidence="6 7" id="KW-0694">RNA-binding</keyword>
<keyword evidence="2 7" id="KW-0489">Methyltransferase</keyword>
<evidence type="ECO:0000256" key="2">
    <source>
        <dbReference type="ARBA" id="ARBA00022603"/>
    </source>
</evidence>
<keyword evidence="9" id="KW-1185">Reference proteome</keyword>
<dbReference type="GO" id="GO:0160104">
    <property type="term" value="F:tRNA (guanine(26)-N2)-dimethyltransferase activity"/>
    <property type="evidence" value="ECO:0007669"/>
    <property type="project" value="UniProtKB-UniRule"/>
</dbReference>
<dbReference type="InterPro" id="IPR002905">
    <property type="entry name" value="Trm1"/>
</dbReference>
<dbReference type="SUPFAM" id="SSF53335">
    <property type="entry name" value="S-adenosyl-L-methionine-dependent methyltransferases"/>
    <property type="match status" value="1"/>
</dbReference>
<evidence type="ECO:0000256" key="4">
    <source>
        <dbReference type="ARBA" id="ARBA00022691"/>
    </source>
</evidence>
<dbReference type="Gene3D" id="3.40.50.150">
    <property type="entry name" value="Vaccinia Virus protein VP39"/>
    <property type="match status" value="1"/>
</dbReference>
<evidence type="ECO:0000256" key="3">
    <source>
        <dbReference type="ARBA" id="ARBA00022679"/>
    </source>
</evidence>
<accession>A0A835QP56</accession>
<dbReference type="AlphaFoldDB" id="A0A835QP56"/>
<dbReference type="OrthoDB" id="2687058at2759"/>
<keyword evidence="4 7" id="KW-0949">S-adenosyl-L-methionine</keyword>
<evidence type="ECO:0000256" key="1">
    <source>
        <dbReference type="ARBA" id="ARBA00022555"/>
    </source>
</evidence>
<sequence length="440" mass="48520">MTFSVAQAVSALSLLPLPAKIRNPKPRTIVTRRRNPFVPFSSKVEERGVTFETGDSFFRCESATGRDLGILAAALHRRSLGGSLRVLDAMCGCGVRSLRYLVQAEADFVWANDACDGYRRLITSNLTSVVSRLSSGGERRWVVTHCDANRLLTERYLQRDHFDLIDVDSFGSDSSFIGSAISAVKAGGLLYITSTDGFSSGGHRPQHSLSSYGAYVRPMPYSNEVGLRVLIGGALRESAASGFLVYPLFSYYSYHGPVFRVMLQVCRGHLQDNSNYGFISYCNKCGHSQTFHWAELGQITCSCCNGMVCHSMVLSGPLWTGPLHDTSFVSEMLTLARDWGWACKSKKCFDLEKLLNQMVDESEPRLPPGYIKLDEIARRAKINTPPASAIITALKEQGYAACRSHIIPNAIKTDCPISSCMSTARELQGERSINHLQMPV</sequence>
<evidence type="ECO:0000256" key="6">
    <source>
        <dbReference type="ARBA" id="ARBA00022884"/>
    </source>
</evidence>